<dbReference type="Proteomes" id="UP000472839">
    <property type="component" value="Unassembled WGS sequence"/>
</dbReference>
<sequence length="62" mass="7230">MKKIIIGTIILVGIIFYFSDNAMNILIGFWPLILLLCPIMHMFMHGKHHHHNNNNSKENTNE</sequence>
<keyword evidence="4" id="KW-1185">Reference proteome</keyword>
<evidence type="ECO:0000313" key="2">
    <source>
        <dbReference type="EMBL" id="KAB7885275.1"/>
    </source>
</evidence>
<dbReference type="EMBL" id="WFKJ01000010">
    <property type="protein sequence ID" value="KAB7891969.1"/>
    <property type="molecule type" value="Genomic_DNA"/>
</dbReference>
<dbReference type="InterPro" id="IPR021682">
    <property type="entry name" value="DUF2933"/>
</dbReference>
<proteinExistence type="predicted"/>
<dbReference type="RefSeq" id="WP_152188998.1">
    <property type="nucleotide sequence ID" value="NZ_WFKI01000050.1"/>
</dbReference>
<evidence type="ECO:0000256" key="1">
    <source>
        <dbReference type="SAM" id="Phobius"/>
    </source>
</evidence>
<feature type="transmembrane region" description="Helical" evidence="1">
    <location>
        <begin position="25"/>
        <end position="44"/>
    </location>
</feature>
<protein>
    <submittedName>
        <fullName evidence="2">DUF2933 domain-containing protein</fullName>
    </submittedName>
</protein>
<keyword evidence="1" id="KW-0472">Membrane</keyword>
<evidence type="ECO:0000313" key="5">
    <source>
        <dbReference type="Proteomes" id="UP000472839"/>
    </source>
</evidence>
<dbReference type="Pfam" id="PF11666">
    <property type="entry name" value="DUF2933"/>
    <property type="match status" value="1"/>
</dbReference>
<evidence type="ECO:0000313" key="4">
    <source>
        <dbReference type="Proteomes" id="UP000461010"/>
    </source>
</evidence>
<evidence type="ECO:0000313" key="3">
    <source>
        <dbReference type="EMBL" id="KAB7891969.1"/>
    </source>
</evidence>
<dbReference type="Proteomes" id="UP000461010">
    <property type="component" value="Unassembled WGS sequence"/>
</dbReference>
<accession>A0A6L4WPI7</accession>
<reference evidence="4 5" key="1">
    <citation type="submission" date="2019-10" db="EMBL/GenBank/DDBJ databases">
        <title>Poseidonibacter ostreae sp. nov., isolated from the gut of the Ostrea denselamellosa.</title>
        <authorList>
            <person name="Choi A."/>
        </authorList>
    </citation>
    <scope>NUCLEOTIDE SEQUENCE [LARGE SCALE GENOMIC DNA]</scope>
    <source>
        <strain evidence="2 5">SJOD-M-33</strain>
        <strain evidence="3 4">SJOD-M-5</strain>
    </source>
</reference>
<keyword evidence="1" id="KW-1133">Transmembrane helix</keyword>
<organism evidence="2 5">
    <name type="scientific">Poseidonibacter ostreae</name>
    <dbReference type="NCBI Taxonomy" id="2654171"/>
    <lineage>
        <taxon>Bacteria</taxon>
        <taxon>Pseudomonadati</taxon>
        <taxon>Campylobacterota</taxon>
        <taxon>Epsilonproteobacteria</taxon>
        <taxon>Campylobacterales</taxon>
        <taxon>Arcobacteraceae</taxon>
        <taxon>Poseidonibacter</taxon>
    </lineage>
</organism>
<gene>
    <name evidence="3" type="ORF">GBG18_05115</name>
    <name evidence="2" type="ORF">GBG19_14390</name>
</gene>
<dbReference type="EMBL" id="WFKK01000061">
    <property type="protein sequence ID" value="KAB7885275.1"/>
    <property type="molecule type" value="Genomic_DNA"/>
</dbReference>
<dbReference type="AlphaFoldDB" id="A0A6L4WPI7"/>
<name>A0A6L4WPI7_9BACT</name>
<comment type="caution">
    <text evidence="2">The sequence shown here is derived from an EMBL/GenBank/DDBJ whole genome shotgun (WGS) entry which is preliminary data.</text>
</comment>
<keyword evidence="1" id="KW-0812">Transmembrane</keyword>